<keyword evidence="2" id="KW-1185">Reference proteome</keyword>
<name>A0A4C1Z534_EUMVA</name>
<proteinExistence type="predicted"/>
<protein>
    <submittedName>
        <fullName evidence="1">Uncharacterized protein</fullName>
    </submittedName>
</protein>
<comment type="caution">
    <text evidence="1">The sequence shown here is derived from an EMBL/GenBank/DDBJ whole genome shotgun (WGS) entry which is preliminary data.</text>
</comment>
<gene>
    <name evidence="1" type="ORF">EVAR_66501_1</name>
</gene>
<organism evidence="1 2">
    <name type="scientific">Eumeta variegata</name>
    <name type="common">Bagworm moth</name>
    <name type="synonym">Eumeta japonica</name>
    <dbReference type="NCBI Taxonomy" id="151549"/>
    <lineage>
        <taxon>Eukaryota</taxon>
        <taxon>Metazoa</taxon>
        <taxon>Ecdysozoa</taxon>
        <taxon>Arthropoda</taxon>
        <taxon>Hexapoda</taxon>
        <taxon>Insecta</taxon>
        <taxon>Pterygota</taxon>
        <taxon>Neoptera</taxon>
        <taxon>Endopterygota</taxon>
        <taxon>Lepidoptera</taxon>
        <taxon>Glossata</taxon>
        <taxon>Ditrysia</taxon>
        <taxon>Tineoidea</taxon>
        <taxon>Psychidae</taxon>
        <taxon>Oiketicinae</taxon>
        <taxon>Eumeta</taxon>
    </lineage>
</organism>
<evidence type="ECO:0000313" key="1">
    <source>
        <dbReference type="EMBL" id="GBP83931.1"/>
    </source>
</evidence>
<sequence length="149" mass="16410">MIFLLVMRDGRRRAPGHRGGPVSSIQNRNTFVGKPYYHRRSALGDADPQLSIVGRLPTFFTGVTCLEKNNDGEQSDVTLAVSPQETQTGLFISRRSNIAHITALSPLSRPPATAVLQASLMQTQTFVLIAATPPRFRSAVRFPSDRSFK</sequence>
<dbReference type="EMBL" id="BGZK01001650">
    <property type="protein sequence ID" value="GBP83931.1"/>
    <property type="molecule type" value="Genomic_DNA"/>
</dbReference>
<dbReference type="Proteomes" id="UP000299102">
    <property type="component" value="Unassembled WGS sequence"/>
</dbReference>
<accession>A0A4C1Z534</accession>
<reference evidence="1 2" key="1">
    <citation type="journal article" date="2019" name="Commun. Biol.">
        <title>The bagworm genome reveals a unique fibroin gene that provides high tensile strength.</title>
        <authorList>
            <person name="Kono N."/>
            <person name="Nakamura H."/>
            <person name="Ohtoshi R."/>
            <person name="Tomita M."/>
            <person name="Numata K."/>
            <person name="Arakawa K."/>
        </authorList>
    </citation>
    <scope>NUCLEOTIDE SEQUENCE [LARGE SCALE GENOMIC DNA]</scope>
</reference>
<dbReference type="AlphaFoldDB" id="A0A4C1Z534"/>
<evidence type="ECO:0000313" key="2">
    <source>
        <dbReference type="Proteomes" id="UP000299102"/>
    </source>
</evidence>